<feature type="domain" description="Amidohydrolase-related" evidence="8">
    <location>
        <begin position="46"/>
        <end position="376"/>
    </location>
</feature>
<dbReference type="SUPFAM" id="SSF51338">
    <property type="entry name" value="Composite domain of metallo-dependent hydrolases"/>
    <property type="match status" value="1"/>
</dbReference>
<feature type="active site" description="Proton donor/acceptor" evidence="6">
    <location>
        <position position="269"/>
    </location>
</feature>
<evidence type="ECO:0000313" key="9">
    <source>
        <dbReference type="EMBL" id="ALR74834.1"/>
    </source>
</evidence>
<dbReference type="PIRSF" id="PIRSF038994">
    <property type="entry name" value="NagA"/>
    <property type="match status" value="1"/>
</dbReference>
<dbReference type="CDD" id="cd00854">
    <property type="entry name" value="NagA"/>
    <property type="match status" value="1"/>
</dbReference>
<dbReference type="Gene3D" id="2.30.40.10">
    <property type="entry name" value="Urease, subunit C, domain 1"/>
    <property type="match status" value="1"/>
</dbReference>
<keyword evidence="4 5" id="KW-0119">Carbohydrate metabolism</keyword>
<keyword evidence="2 7" id="KW-0479">Metal-binding</keyword>
<comment type="cofactor">
    <cofactor evidence="7">
        <name>a divalent metal cation</name>
        <dbReference type="ChEBI" id="CHEBI:60240"/>
    </cofactor>
    <text evidence="7">Binds 1 divalent metal cation per subunit.</text>
</comment>
<feature type="binding site" evidence="7">
    <location>
        <position position="190"/>
    </location>
    <ligand>
        <name>Zn(2+)</name>
        <dbReference type="ChEBI" id="CHEBI:29105"/>
    </ligand>
</feature>
<evidence type="ECO:0000256" key="3">
    <source>
        <dbReference type="ARBA" id="ARBA00022801"/>
    </source>
</evidence>
<dbReference type="EMBL" id="CP012871">
    <property type="protein sequence ID" value="ALR74834.1"/>
    <property type="molecule type" value="Genomic_DNA"/>
</dbReference>
<dbReference type="GO" id="GO:0046872">
    <property type="term" value="F:metal ion binding"/>
    <property type="evidence" value="ECO:0007669"/>
    <property type="project" value="UniProtKB-KW"/>
</dbReference>
<dbReference type="Pfam" id="PF01979">
    <property type="entry name" value="Amidohydro_1"/>
    <property type="match status" value="1"/>
</dbReference>
<feature type="binding site" evidence="7">
    <location>
        <position position="211"/>
    </location>
    <ligand>
        <name>Zn(2+)</name>
        <dbReference type="ChEBI" id="CHEBI:29105"/>
    </ligand>
</feature>
<sequence length="393" mass="42274">MKIQSKRVWSGGGFYPAQITIEDGKICDVTPGTGSDADDDYGALRLIPGLIDTHTHGAWNYDANENDPDGLRRWAARLPAEGVTAFCPTTVTDEDATLLAALNNIARVMDEGCAGAEMLGIHLEGPFLSQKYRGAQPEKQIRPASLRDFQVFEQAARGRIVAITLAPEEDAGFALTRYCAQKGIVVNMGHSDATFEQALAAVANGAKNVTHVYNGMAKYVNREPGLLGAALRLDGLYGEVIADGIFVSLVSASHLYRVKNDNDVIMISDSMKAKGCPPGRYLFGGEPMILGEDGATRRENGVLVGSTLQLNRGLYNMVEGAMVPFGAALKSCTLNPARLLGLDHRKGRLARGFDADIVVLEDDYQVNTTFCRGERVFTRTSSPCAPAPRAFSG</sequence>
<dbReference type="Gene3D" id="3.20.20.140">
    <property type="entry name" value="Metal-dependent hydrolases"/>
    <property type="match status" value="1"/>
</dbReference>
<dbReference type="RefSeq" id="WP_062739930.1">
    <property type="nucleotide sequence ID" value="NZ_CP012871.1"/>
</dbReference>
<feature type="binding site" evidence="7">
    <location>
        <position position="124"/>
    </location>
    <ligand>
        <name>Zn(2+)</name>
        <dbReference type="ChEBI" id="CHEBI:29105"/>
    </ligand>
</feature>
<dbReference type="InterPro" id="IPR011059">
    <property type="entry name" value="Metal-dep_hydrolase_composite"/>
</dbReference>
<evidence type="ECO:0000256" key="4">
    <source>
        <dbReference type="ARBA" id="ARBA00023277"/>
    </source>
</evidence>
<dbReference type="AlphaFoldDB" id="A0A806X1B0"/>
<reference evidence="10" key="1">
    <citation type="submission" date="2015-10" db="EMBL/GenBank/DDBJ databases">
        <title>Complete Genome Sequencing of Klebsiella sp. strain G5.</title>
        <authorList>
            <person name="Chan K.-G."/>
            <person name="Chen J.-W."/>
        </authorList>
    </citation>
    <scope>NUCLEOTIDE SEQUENCE [LARGE SCALE GENOMIC DNA]</scope>
    <source>
        <strain evidence="10">G5</strain>
    </source>
</reference>
<dbReference type="Proteomes" id="UP000069162">
    <property type="component" value="Chromosome"/>
</dbReference>
<evidence type="ECO:0000256" key="1">
    <source>
        <dbReference type="ARBA" id="ARBA00010716"/>
    </source>
</evidence>
<dbReference type="GO" id="GO:0006046">
    <property type="term" value="P:N-acetylglucosamine catabolic process"/>
    <property type="evidence" value="ECO:0007669"/>
    <property type="project" value="TreeGrafter"/>
</dbReference>
<protein>
    <submittedName>
        <fullName evidence="9">N-acetylglucosamine-6-phosphate deacetylase</fullName>
    </submittedName>
</protein>
<dbReference type="OrthoDB" id="9776488at2"/>
<evidence type="ECO:0000256" key="6">
    <source>
        <dbReference type="PIRSR" id="PIRSR038994-1"/>
    </source>
</evidence>
<dbReference type="PANTHER" id="PTHR11113:SF14">
    <property type="entry name" value="N-ACETYLGLUCOSAMINE-6-PHOSPHATE DEACETYLASE"/>
    <property type="match status" value="1"/>
</dbReference>
<organism evidence="9 10">
    <name type="scientific">[Enterobacter] lignolyticus</name>
    <dbReference type="NCBI Taxonomy" id="1334193"/>
    <lineage>
        <taxon>Bacteria</taxon>
        <taxon>Pseudomonadati</taxon>
        <taxon>Pseudomonadota</taxon>
        <taxon>Gammaproteobacteria</taxon>
        <taxon>Enterobacterales</taxon>
        <taxon>Enterobacteriaceae</taxon>
        <taxon>Pluralibacter</taxon>
    </lineage>
</organism>
<evidence type="ECO:0000259" key="8">
    <source>
        <dbReference type="Pfam" id="PF01979"/>
    </source>
</evidence>
<dbReference type="NCBIfam" id="TIGR00221">
    <property type="entry name" value="nagA"/>
    <property type="match status" value="1"/>
</dbReference>
<dbReference type="SUPFAM" id="SSF51556">
    <property type="entry name" value="Metallo-dependent hydrolases"/>
    <property type="match status" value="1"/>
</dbReference>
<dbReference type="InterPro" id="IPR032466">
    <property type="entry name" value="Metal_Hydrolase"/>
</dbReference>
<name>A0A806X1B0_9ENTR</name>
<evidence type="ECO:0000256" key="7">
    <source>
        <dbReference type="PIRSR" id="PIRSR038994-3"/>
    </source>
</evidence>
<dbReference type="PANTHER" id="PTHR11113">
    <property type="entry name" value="N-ACETYLGLUCOSAMINE-6-PHOSPHATE DEACETYLASE"/>
    <property type="match status" value="1"/>
</dbReference>
<dbReference type="KEGG" id="kle:AO703_00340"/>
<keyword evidence="3 5" id="KW-0378">Hydrolase</keyword>
<accession>A0A806X1B0</accession>
<dbReference type="GO" id="GO:0008448">
    <property type="term" value="F:N-acetylglucosamine-6-phosphate deacetylase activity"/>
    <property type="evidence" value="ECO:0007669"/>
    <property type="project" value="InterPro"/>
</dbReference>
<evidence type="ECO:0000313" key="10">
    <source>
        <dbReference type="Proteomes" id="UP000069162"/>
    </source>
</evidence>
<evidence type="ECO:0000256" key="5">
    <source>
        <dbReference type="PIRNR" id="PIRNR038994"/>
    </source>
</evidence>
<gene>
    <name evidence="9" type="ORF">AO703_00340</name>
</gene>
<evidence type="ECO:0000256" key="2">
    <source>
        <dbReference type="ARBA" id="ARBA00022723"/>
    </source>
</evidence>
<proteinExistence type="inferred from homology"/>
<dbReference type="InterPro" id="IPR006680">
    <property type="entry name" value="Amidohydro-rel"/>
</dbReference>
<comment type="similarity">
    <text evidence="1 5">Belongs to the metallo-dependent hydrolases superfamily. NagA family.</text>
</comment>
<dbReference type="InterPro" id="IPR003764">
    <property type="entry name" value="GlcNAc_6-P_deAcase"/>
</dbReference>